<proteinExistence type="predicted"/>
<dbReference type="AlphaFoldDB" id="A0A820RP03"/>
<comment type="caution">
    <text evidence="1">The sequence shown here is derived from an EMBL/GenBank/DDBJ whole genome shotgun (WGS) entry which is preliminary data.</text>
</comment>
<name>A0A820RP03_9BILA</name>
<protein>
    <submittedName>
        <fullName evidence="1">Uncharacterized protein</fullName>
    </submittedName>
</protein>
<dbReference type="EMBL" id="CAJOBB010029795">
    <property type="protein sequence ID" value="CAF4439339.1"/>
    <property type="molecule type" value="Genomic_DNA"/>
</dbReference>
<feature type="non-terminal residue" evidence="1">
    <location>
        <position position="1"/>
    </location>
</feature>
<accession>A0A820RP03</accession>
<evidence type="ECO:0000313" key="1">
    <source>
        <dbReference type="EMBL" id="CAF4439339.1"/>
    </source>
</evidence>
<evidence type="ECO:0000313" key="2">
    <source>
        <dbReference type="Proteomes" id="UP000663868"/>
    </source>
</evidence>
<organism evidence="1 2">
    <name type="scientific">Adineta steineri</name>
    <dbReference type="NCBI Taxonomy" id="433720"/>
    <lineage>
        <taxon>Eukaryota</taxon>
        <taxon>Metazoa</taxon>
        <taxon>Spiralia</taxon>
        <taxon>Gnathifera</taxon>
        <taxon>Rotifera</taxon>
        <taxon>Eurotatoria</taxon>
        <taxon>Bdelloidea</taxon>
        <taxon>Adinetida</taxon>
        <taxon>Adinetidae</taxon>
        <taxon>Adineta</taxon>
    </lineage>
</organism>
<dbReference type="Proteomes" id="UP000663868">
    <property type="component" value="Unassembled WGS sequence"/>
</dbReference>
<reference evidence="1" key="1">
    <citation type="submission" date="2021-02" db="EMBL/GenBank/DDBJ databases">
        <authorList>
            <person name="Nowell W R."/>
        </authorList>
    </citation>
    <scope>NUCLEOTIDE SEQUENCE</scope>
</reference>
<gene>
    <name evidence="1" type="ORF">KXQ929_LOCUS53283</name>
</gene>
<sequence>YGDPLNTILPTDDRNTFRDTFDNDDEFNELPSKTSISSFDDIQQFINVSNWAPLTVFLSFLLNDPNSDSNCLVNT</sequence>